<dbReference type="STRING" id="314278.NB231_16728"/>
<dbReference type="eggNOG" id="COG1669">
    <property type="taxonomic scope" value="Bacteria"/>
</dbReference>
<accession>A4BME6</accession>
<sequence>MVTMNAIVALCDNGFMSTESNAPLLARLAALLAEQPDIQLAIVFGSLASGRLRSDSDVDVAVLADEPISQERKARLIELLAQTSARPVDLVDLRTAGVPIRRSVLLGGRRLLCRDKAAYASLLSRMLADSADFLPYRERLLRQRRDAWIR</sequence>
<comment type="caution">
    <text evidence="2">The sequence shown here is derived from an EMBL/GenBank/DDBJ whole genome shotgun (WGS) entry which is preliminary data.</text>
</comment>
<dbReference type="EMBL" id="AAOF01000001">
    <property type="protein sequence ID" value="EAR23484.1"/>
    <property type="molecule type" value="Genomic_DNA"/>
</dbReference>
<dbReference type="Proteomes" id="UP000003374">
    <property type="component" value="Unassembled WGS sequence"/>
</dbReference>
<dbReference type="InterPro" id="IPR043519">
    <property type="entry name" value="NT_sf"/>
</dbReference>
<organism evidence="2 3">
    <name type="scientific">Nitrococcus mobilis Nb-231</name>
    <dbReference type="NCBI Taxonomy" id="314278"/>
    <lineage>
        <taxon>Bacteria</taxon>
        <taxon>Pseudomonadati</taxon>
        <taxon>Pseudomonadota</taxon>
        <taxon>Gammaproteobacteria</taxon>
        <taxon>Chromatiales</taxon>
        <taxon>Ectothiorhodospiraceae</taxon>
        <taxon>Nitrococcus</taxon>
    </lineage>
</organism>
<protein>
    <recommendedName>
        <fullName evidence="1">Polymerase beta nucleotidyltransferase domain-containing protein</fullName>
    </recommendedName>
</protein>
<dbReference type="PANTHER" id="PTHR43852:SF2">
    <property type="entry name" value="PROTEIN ADENYLYLTRANSFERASE MNTA"/>
    <property type="match status" value="1"/>
</dbReference>
<dbReference type="Gene3D" id="3.30.460.10">
    <property type="entry name" value="Beta Polymerase, domain 2"/>
    <property type="match status" value="1"/>
</dbReference>
<name>A4BME6_9GAMM</name>
<dbReference type="HOGENOM" id="CLU_130257_1_3_6"/>
<reference evidence="2 3" key="1">
    <citation type="submission" date="2006-02" db="EMBL/GenBank/DDBJ databases">
        <authorList>
            <person name="Waterbury J."/>
            <person name="Ferriera S."/>
            <person name="Johnson J."/>
            <person name="Kravitz S."/>
            <person name="Halpern A."/>
            <person name="Remington K."/>
            <person name="Beeson K."/>
            <person name="Tran B."/>
            <person name="Rogers Y.-H."/>
            <person name="Friedman R."/>
            <person name="Venter J.C."/>
        </authorList>
    </citation>
    <scope>NUCLEOTIDE SEQUENCE [LARGE SCALE GENOMIC DNA]</scope>
    <source>
        <strain evidence="2 3">Nb-231</strain>
    </source>
</reference>
<dbReference type="InterPro" id="IPR041633">
    <property type="entry name" value="Polbeta"/>
</dbReference>
<feature type="domain" description="Polymerase beta nucleotidyltransferase" evidence="1">
    <location>
        <begin position="28"/>
        <end position="116"/>
    </location>
</feature>
<evidence type="ECO:0000313" key="2">
    <source>
        <dbReference type="EMBL" id="EAR23484.1"/>
    </source>
</evidence>
<gene>
    <name evidence="2" type="ORF">NB231_16728</name>
</gene>
<evidence type="ECO:0000313" key="3">
    <source>
        <dbReference type="Proteomes" id="UP000003374"/>
    </source>
</evidence>
<dbReference type="NCBIfam" id="NF047752">
    <property type="entry name" value="MntA_antitoxin"/>
    <property type="match status" value="1"/>
</dbReference>
<proteinExistence type="predicted"/>
<evidence type="ECO:0000259" key="1">
    <source>
        <dbReference type="Pfam" id="PF18765"/>
    </source>
</evidence>
<dbReference type="AlphaFoldDB" id="A4BME6"/>
<dbReference type="PANTHER" id="PTHR43852">
    <property type="entry name" value="NUCLEOTIDYLTRANSFERASE"/>
    <property type="match status" value="1"/>
</dbReference>
<dbReference type="InterPro" id="IPR052930">
    <property type="entry name" value="TA_antitoxin_MntA"/>
</dbReference>
<keyword evidence="3" id="KW-1185">Reference proteome</keyword>
<dbReference type="CDD" id="cd05403">
    <property type="entry name" value="NT_KNTase_like"/>
    <property type="match status" value="1"/>
</dbReference>
<dbReference type="SUPFAM" id="SSF81301">
    <property type="entry name" value="Nucleotidyltransferase"/>
    <property type="match status" value="1"/>
</dbReference>
<dbReference type="Pfam" id="PF18765">
    <property type="entry name" value="Polbeta"/>
    <property type="match status" value="1"/>
</dbReference>